<feature type="transmembrane region" description="Helical" evidence="14">
    <location>
        <begin position="534"/>
        <end position="554"/>
    </location>
</feature>
<evidence type="ECO:0000256" key="11">
    <source>
        <dbReference type="ARBA" id="ARBA00023180"/>
    </source>
</evidence>
<evidence type="ECO:0000256" key="5">
    <source>
        <dbReference type="ARBA" id="ARBA00022741"/>
    </source>
</evidence>
<dbReference type="PANTHER" id="PTHR19229:SF248">
    <property type="entry name" value="ATP-BINDING CASSETTE, SUB-FAMILY A (ABC1), MEMBER 1B"/>
    <property type="match status" value="1"/>
</dbReference>
<evidence type="ECO:0000259" key="15">
    <source>
        <dbReference type="PROSITE" id="PS50893"/>
    </source>
</evidence>
<dbReference type="Pfam" id="PF12698">
    <property type="entry name" value="ABC2_membrane_3"/>
    <property type="match status" value="2"/>
</dbReference>
<dbReference type="Ensembl" id="ENSCVAT00000009287.1">
    <property type="protein sequence ID" value="ENSCVAP00000022438.1"/>
    <property type="gene ID" value="ENSCVAG00000005271.1"/>
</dbReference>
<dbReference type="InterPro" id="IPR003439">
    <property type="entry name" value="ABC_transporter-like_ATP-bd"/>
</dbReference>
<feature type="domain" description="ABC transporter" evidence="15">
    <location>
        <begin position="790"/>
        <end position="1021"/>
    </location>
</feature>
<dbReference type="STRING" id="28743.ENSCVAP00000022438"/>
<dbReference type="Proteomes" id="UP000265020">
    <property type="component" value="Unassembled WGS sequence"/>
</dbReference>
<dbReference type="GO" id="GO:0016887">
    <property type="term" value="F:ATP hydrolysis activity"/>
    <property type="evidence" value="ECO:0007669"/>
    <property type="project" value="InterPro"/>
</dbReference>
<dbReference type="SUPFAM" id="SSF52540">
    <property type="entry name" value="P-loop containing nucleoside triphosphate hydrolases"/>
    <property type="match status" value="2"/>
</dbReference>
<accession>A0A3Q2DRT7</accession>
<keyword evidence="17" id="KW-1185">Reference proteome</keyword>
<evidence type="ECO:0000256" key="6">
    <source>
        <dbReference type="ARBA" id="ARBA00022840"/>
    </source>
</evidence>
<keyword evidence="3" id="KW-0597">Phosphoprotein</keyword>
<reference evidence="16" key="2">
    <citation type="submission" date="2025-09" db="UniProtKB">
        <authorList>
            <consortium name="Ensembl"/>
        </authorList>
    </citation>
    <scope>IDENTIFICATION</scope>
</reference>
<sequence>MSVSTQLGLLLWKNFTYRRRQTLQLLVEIIWPLFIFFILIAVRLNYPPYEQHECHFPNKAMPSAGTLPWIQGILCNANNPCFRHPTPGESPGIVGNFNDSMRRTTTTCRVSLSCSVCLFFPLTGFKLKHFLQDNETLSSFLQWNASLSQHTVPPPPHPVSPFSLVPLQLAGMKSWVDLRNEIIFLTQNATSSPSVLYKAVSRIACGHPEGGGLQIKSLNWYEDSNYKALFGNHNSSEDDNSVFYDNTSTPFCNSLVQKMDSNPMSRMIWQALKPLLLGKILYTPHNPATQRIIHEVNRTFQELGVFRDLGSMWEEMRPKVWDFMENSQQMDLMRTFLKNNITASVFHARLVDTDWTVADVSNFLSNEPVAQRGGALTWREVFNETDKAIMSISQFMECVNLDKLEPVSSEEQLINRSMLLLENRKFWAGIVFPDIAPNATKLPPKVDYKLRMDIDNVERTNKIKDAYWDPGPRADPFEDMRYIWGGFLYLQDVIEQGIIRAVTGTKEKTGVYIQQMPYPCYVDDIFLRVMSRSMPLFMTLAWMYSVSIILKSVVYEKEARLKETMRIMGLNNGILWLSWFISSLVPLLISAGLLVLALKVLGSFNDPGIIFLFLGSYAVVTIMQCFLISTAFARANLAAACGGIIYFTLYLPYVLCVAWQDYIGYGVKVFASLLSPVVFGFGCEYFALFEEQGVGIQWKNLVSSPLREDEFSLRTTIIMMYFDSFLYGVLTWYIEAVFPGQYGIPRPWYFPFTKSYWFGEKGSSDKIPLSRKGNAAVCVEEEPAHLQPGVYIENLVKVYRHGKKLAVDGLTLGFYEGQITSFLGHNGAGKTTTMSILTGLFPPTSGTAYILGKDIRTHLSAIRQSLGVCPQHNVLFSMLTVEEHIWFYARLKGLSEQQVSGEIEHILQDTGLPQKRKSRTSTLSGGMQRKLSVALAFVGGAKVVILDEPTAGVDPYARRGIWDLLLKYRQGRTIILSTHHMDEADILGDRIAIISHGKLCCVGSSLYLKNQLGTGYYLTLVKRDPEPSLSSCRNSASTVSFTKKESASVSSSDAGLGSEHESEAATIGELPVSALILRHVPAARLVEDLGHELTYVLPYSAAKDGAFVELFKDLDLKLHELGISSYGVSDTSLEEIFLKVAEDNGVDTEVPSDGTLPVWRRRRTHAFGGGDNQSCLRPNADDDDDDSEGDAECRETDWLNGVNGAEGKGSFQVKGWSLKRQQFVALMWKRFLYARRSRKGFFAQIVLPAVFVCIALVFSFIVPPFGKYPDLELQPWMYEDQVTFISEDAPGDDNMQRLLNSLLDPPGFGSRCMDSHSIPEAPCTMGDDDWSTPEVPDSVQQLFSSRNWTMKDPSPACCCTHEGRKRMLPECPAGAGGLPPPEMKLSASDSLQNLTGRNISDYLVKTYAQIIGKSLKNKVWVNEFRYGGFSLGARSTQVLPPANEIDDAINRVRKIFELQKGSAADRFLDNLSGFINGLDTKNNVKIWFNNKGWHSAAAFINVMSNGILRANLPHGAEPSSYGIIAVNHPLNLTKEQLSQVALVTTSVDVLVSICVIFAMSFVPASFVVFLIQERVSKAKHMQFISGVHPLLYWVANFTWDMCNYFVPATLVILIFICFQQKAYVSSSNLPVLALLLLLYGWSITPLMYPASFFFKIPSTAYVVLTSVNILIGINGSISTFVMELFGDHEIGGINDILKNVLLIFPHFCLGRGLIDMVKNQAMADALERFGENRFRSPLEWDMVGKNLFAMAVEGVVFFIITILIQYRFCIKTKPVSKLTKLGTLGEEDEDVARERHRIVQGLGQGDILELRQLTKVYKRKQKPAVDRLCVGIPPGECFGLLGVNGAGKTTTFKMLTGDTMVTSGEAFLAGKSILREIDEVHQNMGYCPQFDAINELLTGREHLELYAVLRGVPEREVCNVAEWGIRKLSLLKYADKRAGSYSGGNLRKLSTAISLIGAPPVVFLDEPTTGMDPKARRALWNCIHSVIKEGRSVVLTSHSMEECEALCTRMAIMVNGRFRCLGSVQHLKNRFGDGYTIILRVAGPDPDLLPVMKFIESELSGSTLKEKHRNMLQYQLPSSLTSLAHVFSIFAKNKDMLKIEDYSVTQTTLDQVFVNFAKDQSDDYLSKDASVRRKDVVINVTTLSSTCGDSTVVENLIK</sequence>
<feature type="region of interest" description="Disordered" evidence="13">
    <location>
        <begin position="1170"/>
        <end position="1192"/>
    </location>
</feature>
<evidence type="ECO:0000256" key="10">
    <source>
        <dbReference type="ARBA" id="ARBA00023157"/>
    </source>
</evidence>
<evidence type="ECO:0000313" key="17">
    <source>
        <dbReference type="Proteomes" id="UP000265020"/>
    </source>
</evidence>
<dbReference type="CDD" id="cd03263">
    <property type="entry name" value="ABC_subfamily_A"/>
    <property type="match status" value="2"/>
</dbReference>
<dbReference type="Pfam" id="PF23321">
    <property type="entry name" value="R1_ABCA1"/>
    <property type="match status" value="1"/>
</dbReference>
<dbReference type="GO" id="GO:0005548">
    <property type="term" value="F:phospholipid transporter activity"/>
    <property type="evidence" value="ECO:0007669"/>
    <property type="project" value="UniProtKB-ARBA"/>
</dbReference>
<keyword evidence="8 14" id="KW-1133">Transmembrane helix</keyword>
<organism evidence="16 17">
    <name type="scientific">Cyprinodon variegatus</name>
    <name type="common">Sheepshead minnow</name>
    <dbReference type="NCBI Taxonomy" id="28743"/>
    <lineage>
        <taxon>Eukaryota</taxon>
        <taxon>Metazoa</taxon>
        <taxon>Chordata</taxon>
        <taxon>Craniata</taxon>
        <taxon>Vertebrata</taxon>
        <taxon>Euteleostomi</taxon>
        <taxon>Actinopterygii</taxon>
        <taxon>Neopterygii</taxon>
        <taxon>Teleostei</taxon>
        <taxon>Neoteleostei</taxon>
        <taxon>Acanthomorphata</taxon>
        <taxon>Ovalentaria</taxon>
        <taxon>Atherinomorphae</taxon>
        <taxon>Cyprinodontiformes</taxon>
        <taxon>Cyprinodontidae</taxon>
        <taxon>Cyprinodon</taxon>
    </lineage>
</organism>
<evidence type="ECO:0000256" key="7">
    <source>
        <dbReference type="ARBA" id="ARBA00022967"/>
    </source>
</evidence>
<keyword evidence="10" id="KW-1015">Disulfide bond</keyword>
<feature type="compositionally biased region" description="Acidic residues" evidence="13">
    <location>
        <begin position="1181"/>
        <end position="1190"/>
    </location>
</feature>
<keyword evidence="6" id="KW-0067">ATP-binding</keyword>
<dbReference type="PROSITE" id="PS50893">
    <property type="entry name" value="ABC_TRANSPORTER_2"/>
    <property type="match status" value="2"/>
</dbReference>
<dbReference type="InterPro" id="IPR013525">
    <property type="entry name" value="ABC2_TM"/>
</dbReference>
<feature type="transmembrane region" description="Helical" evidence="14">
    <location>
        <begin position="1549"/>
        <end position="1571"/>
    </location>
</feature>
<evidence type="ECO:0000256" key="13">
    <source>
        <dbReference type="SAM" id="MobiDB-lite"/>
    </source>
</evidence>
<feature type="transmembrane region" description="Helical" evidence="14">
    <location>
        <begin position="1240"/>
        <end position="1262"/>
    </location>
</feature>
<dbReference type="PROSITE" id="PS00211">
    <property type="entry name" value="ABC_TRANSPORTER_1"/>
    <property type="match status" value="1"/>
</dbReference>
<feature type="transmembrane region" description="Helical" evidence="14">
    <location>
        <begin position="669"/>
        <end position="689"/>
    </location>
</feature>
<evidence type="ECO:0000256" key="2">
    <source>
        <dbReference type="ARBA" id="ARBA00012189"/>
    </source>
</evidence>
<keyword evidence="4 14" id="KW-0812">Transmembrane</keyword>
<feature type="transmembrane region" description="Helical" evidence="14">
    <location>
        <begin position="1660"/>
        <end position="1684"/>
    </location>
</feature>
<feature type="domain" description="ABC transporter" evidence="15">
    <location>
        <begin position="1808"/>
        <end position="2040"/>
    </location>
</feature>
<reference evidence="16" key="1">
    <citation type="submission" date="2025-08" db="UniProtKB">
        <authorList>
            <consortium name="Ensembl"/>
        </authorList>
    </citation>
    <scope>IDENTIFICATION</scope>
</reference>
<dbReference type="GO" id="GO:0016020">
    <property type="term" value="C:membrane"/>
    <property type="evidence" value="ECO:0007669"/>
    <property type="project" value="UniProtKB-SubCell"/>
</dbReference>
<dbReference type="SMART" id="SM00382">
    <property type="entry name" value="AAA"/>
    <property type="match status" value="2"/>
</dbReference>
<dbReference type="GeneTree" id="ENSGT00940000154658"/>
<feature type="transmembrane region" description="Helical" evidence="14">
    <location>
        <begin position="1747"/>
        <end position="1768"/>
    </location>
</feature>
<dbReference type="Pfam" id="PF00005">
    <property type="entry name" value="ABC_tran"/>
    <property type="match status" value="2"/>
</dbReference>
<dbReference type="InterPro" id="IPR017871">
    <property type="entry name" value="ABC_transporter-like_CS"/>
</dbReference>
<protein>
    <recommendedName>
        <fullName evidence="2">P-type phospholipid transporter</fullName>
        <ecNumber evidence="2">7.6.2.1</ecNumber>
    </recommendedName>
</protein>
<feature type="transmembrane region" description="Helical" evidence="14">
    <location>
        <begin position="609"/>
        <end position="632"/>
    </location>
</feature>
<dbReference type="OMA" id="ITHATFE"/>
<dbReference type="EC" id="7.6.2.1" evidence="2"/>
<evidence type="ECO:0000256" key="12">
    <source>
        <dbReference type="ARBA" id="ARBA00034036"/>
    </source>
</evidence>
<feature type="transmembrane region" description="Helical" evidence="14">
    <location>
        <begin position="25"/>
        <end position="46"/>
    </location>
</feature>
<evidence type="ECO:0000256" key="9">
    <source>
        <dbReference type="ARBA" id="ARBA00023136"/>
    </source>
</evidence>
<dbReference type="GO" id="GO:0140359">
    <property type="term" value="F:ABC-type transporter activity"/>
    <property type="evidence" value="ECO:0007669"/>
    <property type="project" value="InterPro"/>
</dbReference>
<dbReference type="InterPro" id="IPR003593">
    <property type="entry name" value="AAA+_ATPase"/>
</dbReference>
<evidence type="ECO:0000256" key="4">
    <source>
        <dbReference type="ARBA" id="ARBA00022692"/>
    </source>
</evidence>
<dbReference type="FunFam" id="3.40.50.300:FF:000232">
    <property type="entry name" value="ATP-binding cassette, sub-family A (ABC1), member 1"/>
    <property type="match status" value="1"/>
</dbReference>
<proteinExistence type="predicted"/>
<dbReference type="InterPro" id="IPR056264">
    <property type="entry name" value="R2_ABCA1-4-like"/>
</dbReference>
<evidence type="ECO:0000313" key="16">
    <source>
        <dbReference type="Ensembl" id="ENSCVAP00000022438.1"/>
    </source>
</evidence>
<feature type="transmembrane region" description="Helical" evidence="14">
    <location>
        <begin position="644"/>
        <end position="663"/>
    </location>
</feature>
<dbReference type="Gene3D" id="3.40.50.300">
    <property type="entry name" value="P-loop containing nucleotide triphosphate hydrolases"/>
    <property type="match status" value="2"/>
</dbReference>
<evidence type="ECO:0000256" key="1">
    <source>
        <dbReference type="ARBA" id="ARBA00004141"/>
    </source>
</evidence>
<feature type="transmembrane region" description="Helical" evidence="14">
    <location>
        <begin position="574"/>
        <end position="597"/>
    </location>
</feature>
<name>A0A3Q2DRT7_CYPVA</name>
<evidence type="ECO:0000256" key="14">
    <source>
        <dbReference type="SAM" id="Phobius"/>
    </source>
</evidence>
<keyword evidence="7" id="KW-1278">Translocase</keyword>
<evidence type="ECO:0000256" key="3">
    <source>
        <dbReference type="ARBA" id="ARBA00022553"/>
    </source>
</evidence>
<comment type="subcellular location">
    <subcellularLocation>
        <location evidence="1">Membrane</location>
        <topology evidence="1">Multi-pass membrane protein</topology>
    </subcellularLocation>
</comment>
<comment type="catalytic activity">
    <reaction evidence="12">
        <text>ATP + H2O + phospholipidSide 1 = ADP + phosphate + phospholipidSide 2.</text>
        <dbReference type="EC" id="7.6.2.1"/>
    </reaction>
</comment>
<dbReference type="InterPro" id="IPR026082">
    <property type="entry name" value="ABCA"/>
</dbReference>
<evidence type="ECO:0000256" key="8">
    <source>
        <dbReference type="ARBA" id="ARBA00022989"/>
    </source>
</evidence>
<dbReference type="GO" id="GO:0140326">
    <property type="term" value="F:ATPase-coupled intramembrane lipid transporter activity"/>
    <property type="evidence" value="ECO:0007669"/>
    <property type="project" value="UniProtKB-EC"/>
</dbReference>
<dbReference type="PANTHER" id="PTHR19229">
    <property type="entry name" value="ATP-BINDING CASSETTE TRANSPORTER SUBFAMILY A ABCA"/>
    <property type="match status" value="1"/>
</dbReference>
<dbReference type="GO" id="GO:0005524">
    <property type="term" value="F:ATP binding"/>
    <property type="evidence" value="ECO:0007669"/>
    <property type="project" value="UniProtKB-KW"/>
</dbReference>
<dbReference type="InterPro" id="IPR027417">
    <property type="entry name" value="P-loop_NTPase"/>
</dbReference>
<dbReference type="FunFam" id="3.40.50.300:FF:000264">
    <property type="entry name" value="ATP-binding cassette, sub-family A (ABC1), member 1"/>
    <property type="match status" value="1"/>
</dbReference>
<feature type="transmembrane region" description="Helical" evidence="14">
    <location>
        <begin position="1631"/>
        <end position="1654"/>
    </location>
</feature>
<keyword evidence="9 14" id="KW-0472">Membrane</keyword>
<keyword evidence="5" id="KW-0547">Nucleotide-binding</keyword>
<keyword evidence="11" id="KW-0325">Glycoprotein</keyword>